<dbReference type="EMBL" id="WQLA01000002">
    <property type="protein sequence ID" value="MVN90749.1"/>
    <property type="molecule type" value="Genomic_DNA"/>
</dbReference>
<dbReference type="AlphaFoldDB" id="A0A6I4IBE3"/>
<dbReference type="OrthoDB" id="795606at2"/>
<dbReference type="InterPro" id="IPR038078">
    <property type="entry name" value="PhoU-like_sf"/>
</dbReference>
<evidence type="ECO:0000313" key="2">
    <source>
        <dbReference type="EMBL" id="MVN90749.1"/>
    </source>
</evidence>
<comment type="similarity">
    <text evidence="1">Belongs to the UPF0111 family.</text>
</comment>
<dbReference type="PANTHER" id="PTHR37298">
    <property type="entry name" value="UPF0111 PROTEIN YKAA"/>
    <property type="match status" value="1"/>
</dbReference>
<keyword evidence="3" id="KW-1185">Reference proteome</keyword>
<proteinExistence type="inferred from homology"/>
<dbReference type="Gene3D" id="1.20.58.220">
    <property type="entry name" value="Phosphate transport system protein phou homolog 2, domain 2"/>
    <property type="match status" value="1"/>
</dbReference>
<dbReference type="Proteomes" id="UP000434850">
    <property type="component" value="Unassembled WGS sequence"/>
</dbReference>
<dbReference type="InterPro" id="IPR018445">
    <property type="entry name" value="Put_Phosphate_transp_reg"/>
</dbReference>
<reference evidence="2 3" key="1">
    <citation type="submission" date="2019-12" db="EMBL/GenBank/DDBJ databases">
        <title>Mucilaginibacter sp. HME9299 genome sequencing and assembly.</title>
        <authorList>
            <person name="Kang H."/>
            <person name="Kim H."/>
            <person name="Joh K."/>
        </authorList>
    </citation>
    <scope>NUCLEOTIDE SEQUENCE [LARGE SCALE GENOMIC DNA]</scope>
    <source>
        <strain evidence="2 3">HME9299</strain>
    </source>
</reference>
<organism evidence="2 3">
    <name type="scientific">Mucilaginibacter aquatilis</name>
    <dbReference type="NCBI Taxonomy" id="1517760"/>
    <lineage>
        <taxon>Bacteria</taxon>
        <taxon>Pseudomonadati</taxon>
        <taxon>Bacteroidota</taxon>
        <taxon>Sphingobacteriia</taxon>
        <taxon>Sphingobacteriales</taxon>
        <taxon>Sphingobacteriaceae</taxon>
        <taxon>Mucilaginibacter</taxon>
    </lineage>
</organism>
<comment type="caution">
    <text evidence="2">The sequence shown here is derived from an EMBL/GenBank/DDBJ whole genome shotgun (WGS) entry which is preliminary data.</text>
</comment>
<name>A0A6I4IBE3_9SPHI</name>
<sequence>MFKFFVPKNTVFFNLFNQSATNNVRMAELLYKTVSSETPHDEKMHFNQIARLKSTGNELKHQVYTASSRALVSPFERNDMYALASGINQVCDTIHVAARRLNLYQLKFVEPAMKDIAGLIIEASIELEKGVQNLGNLTLTHDVSTCCKKIRQLETYADQVYNKALSSLIHNETNCIELIKYTEILAALERATDKCEDTTDIIESIIVKNA</sequence>
<gene>
    <name evidence="2" type="ORF">GO816_06395</name>
</gene>
<evidence type="ECO:0000313" key="3">
    <source>
        <dbReference type="Proteomes" id="UP000434850"/>
    </source>
</evidence>
<dbReference type="PANTHER" id="PTHR37298:SF1">
    <property type="entry name" value="UPF0111 PROTEIN YKAA"/>
    <property type="match status" value="1"/>
</dbReference>
<protein>
    <submittedName>
        <fullName evidence="2">DUF47 family protein</fullName>
    </submittedName>
</protein>
<dbReference type="Pfam" id="PF01865">
    <property type="entry name" value="PhoU_div"/>
    <property type="match status" value="1"/>
</dbReference>
<accession>A0A6I4IBE3</accession>
<evidence type="ECO:0000256" key="1">
    <source>
        <dbReference type="ARBA" id="ARBA00008591"/>
    </source>
</evidence>
<dbReference type="InterPro" id="IPR052912">
    <property type="entry name" value="UPF0111_domain"/>
</dbReference>
<dbReference type="RefSeq" id="WP_157540521.1">
    <property type="nucleotide sequence ID" value="NZ_WQLA01000002.1"/>
</dbReference>